<dbReference type="CDD" id="cd08497">
    <property type="entry name" value="MbnE-like"/>
    <property type="match status" value="1"/>
</dbReference>
<dbReference type="eggNOG" id="COG4166">
    <property type="taxonomic scope" value="Bacteria"/>
</dbReference>
<dbReference type="GO" id="GO:1904680">
    <property type="term" value="F:peptide transmembrane transporter activity"/>
    <property type="evidence" value="ECO:0007669"/>
    <property type="project" value="TreeGrafter"/>
</dbReference>
<dbReference type="InterPro" id="IPR039424">
    <property type="entry name" value="SBP_5"/>
</dbReference>
<comment type="caution">
    <text evidence="4">The sequence shown here is derived from an EMBL/GenBank/DDBJ whole genome shotgun (WGS) entry which is preliminary data.</text>
</comment>
<dbReference type="OrthoDB" id="9801912at2"/>
<sequence length="617" mass="70617">MKNNKYSALTLIALSMAAISPNTFAAQLPSDVTWITNLDEPLFASPDAQRGGTYRTFMRSFPQTLRSVGPDANSGLRQYFMDEAPKLVQLHPTTGEWIPQLATEWAFGDDHKSVYFKLDPNARWSDGKKVTAEDYLFMLKYYRSKDIIDPWYNDFFINHIEHVEKIDDYTIVIISKVAKSDDELLYMLSLPSNGVQPRPSHYFASVKDENNDGMDDNFVRKYNFKTEPTTGPYYVDKVKKGKSITFKHVGDEWWGYNNRYYKNRYNVDKIRIKVIRDQDIAKKHFEKGDLDSFILAQPELWHEKSNTKAYQNGYIHKLWGYNQAVQGAGGLWMNTAKPLLGDLNIRKGITYATDYDGLIKNVLRGDYLRKPHGLGTGHGGFDSPSRIPPSFEPEKAITYFEKAGFSTVGADGIRMNDEGQRLSFAVTYSRPARTPRLAYLKEQAKQAGLELTLNLIDGSSAFKYILEKKHELAYLTMGGGKIPAYWEYLHSVNAKPQTNNHTNYRSPEMDKKIAAFIAEFDTKKKQSISHDIQKMVSDAYVIVPGYMAPFTREAYWRWMQFPSPVMTKDTDFVFSNGGYLTLGTFWINSDVKKETKTAMKKGESFDPVVIIDDSYKP</sequence>
<feature type="chain" id="PRO_5004198840" evidence="2">
    <location>
        <begin position="26"/>
        <end position="617"/>
    </location>
</feature>
<feature type="signal peptide" evidence="2">
    <location>
        <begin position="1"/>
        <end position="25"/>
    </location>
</feature>
<dbReference type="HOGENOM" id="CLU_026689_0_0_6"/>
<gene>
    <name evidence="4" type="ORF">VAS14_21146</name>
</gene>
<dbReference type="Gene3D" id="3.40.190.10">
    <property type="entry name" value="Periplasmic binding protein-like II"/>
    <property type="match status" value="1"/>
</dbReference>
<name>Q1ZLE0_PHOAS</name>
<dbReference type="Pfam" id="PF00496">
    <property type="entry name" value="SBP_bac_5"/>
    <property type="match status" value="1"/>
</dbReference>
<dbReference type="Proteomes" id="UP000001603">
    <property type="component" value="Unassembled WGS sequence"/>
</dbReference>
<proteinExistence type="predicted"/>
<dbReference type="GO" id="GO:0030288">
    <property type="term" value="C:outer membrane-bounded periplasmic space"/>
    <property type="evidence" value="ECO:0007669"/>
    <property type="project" value="TreeGrafter"/>
</dbReference>
<protein>
    <submittedName>
        <fullName evidence="4">ABC-type dipeptide transport system, periplasmic component</fullName>
    </submittedName>
</protein>
<dbReference type="SUPFAM" id="SSF53850">
    <property type="entry name" value="Periplasmic binding protein-like II"/>
    <property type="match status" value="1"/>
</dbReference>
<keyword evidence="1 2" id="KW-0732">Signal</keyword>
<dbReference type="Gene3D" id="3.10.105.10">
    <property type="entry name" value="Dipeptide-binding Protein, Domain 3"/>
    <property type="match status" value="1"/>
</dbReference>
<dbReference type="InterPro" id="IPR000914">
    <property type="entry name" value="SBP_5_dom"/>
</dbReference>
<dbReference type="RefSeq" id="WP_005371741.1">
    <property type="nucleotide sequence ID" value="NZ_CH902602.1"/>
</dbReference>
<accession>Q1ZLE0</accession>
<dbReference type="PANTHER" id="PTHR30290">
    <property type="entry name" value="PERIPLASMIC BINDING COMPONENT OF ABC TRANSPORTER"/>
    <property type="match status" value="1"/>
</dbReference>
<organism evidence="4 5">
    <name type="scientific">Photobacterium angustum (strain S14 / CCUG 15956)</name>
    <name type="common">Vibrio sp. (strain S14 / CCUG 15956)</name>
    <dbReference type="NCBI Taxonomy" id="314292"/>
    <lineage>
        <taxon>Bacteria</taxon>
        <taxon>Pseudomonadati</taxon>
        <taxon>Pseudomonadota</taxon>
        <taxon>Gammaproteobacteria</taxon>
        <taxon>Vibrionales</taxon>
        <taxon>Vibrionaceae</taxon>
        <taxon>Photobacterium</taxon>
    </lineage>
</organism>
<evidence type="ECO:0000256" key="2">
    <source>
        <dbReference type="SAM" id="SignalP"/>
    </source>
</evidence>
<evidence type="ECO:0000313" key="4">
    <source>
        <dbReference type="EMBL" id="EAS63077.1"/>
    </source>
</evidence>
<dbReference type="EMBL" id="AAOJ01000011">
    <property type="protein sequence ID" value="EAS63077.1"/>
    <property type="molecule type" value="Genomic_DNA"/>
</dbReference>
<feature type="domain" description="Solute-binding protein family 5" evidence="3">
    <location>
        <begin position="97"/>
        <end position="485"/>
    </location>
</feature>
<dbReference type="PIRSF" id="PIRSF002741">
    <property type="entry name" value="MppA"/>
    <property type="match status" value="1"/>
</dbReference>
<evidence type="ECO:0000313" key="5">
    <source>
        <dbReference type="Proteomes" id="UP000001603"/>
    </source>
</evidence>
<evidence type="ECO:0000259" key="3">
    <source>
        <dbReference type="Pfam" id="PF00496"/>
    </source>
</evidence>
<dbReference type="PANTHER" id="PTHR30290:SF64">
    <property type="entry name" value="ABC TRANSPORTER PERIPLASMIC BINDING PROTEIN"/>
    <property type="match status" value="1"/>
</dbReference>
<dbReference type="GO" id="GO:0043190">
    <property type="term" value="C:ATP-binding cassette (ABC) transporter complex"/>
    <property type="evidence" value="ECO:0007669"/>
    <property type="project" value="InterPro"/>
</dbReference>
<dbReference type="GO" id="GO:0015833">
    <property type="term" value="P:peptide transport"/>
    <property type="evidence" value="ECO:0007669"/>
    <property type="project" value="TreeGrafter"/>
</dbReference>
<dbReference type="AlphaFoldDB" id="Q1ZLE0"/>
<evidence type="ECO:0000256" key="1">
    <source>
        <dbReference type="ARBA" id="ARBA00022729"/>
    </source>
</evidence>
<reference evidence="4 5" key="1">
    <citation type="journal article" date="2009" name="Proc. Natl. Acad. Sci. U.S.A.">
        <title>The genomic basis of trophic strategy in marine bacteria.</title>
        <authorList>
            <person name="Lauro F.M."/>
            <person name="McDougald D."/>
            <person name="Thomas T."/>
            <person name="Williams T.J."/>
            <person name="Egan S."/>
            <person name="Rice S."/>
            <person name="DeMaere M.Z."/>
            <person name="Ting L."/>
            <person name="Ertan H."/>
            <person name="Johnson J."/>
            <person name="Ferriera S."/>
            <person name="Lapidus A."/>
            <person name="Anderson I."/>
            <person name="Kyrpides N."/>
            <person name="Munk A.C."/>
            <person name="Detter C."/>
            <person name="Han C.S."/>
            <person name="Brown M.V."/>
            <person name="Robb F.T."/>
            <person name="Kjelleberg S."/>
            <person name="Cavicchioli R."/>
        </authorList>
    </citation>
    <scope>NUCLEOTIDE SEQUENCE [LARGE SCALE GENOMIC DNA]</scope>
    <source>
        <strain evidence="4 5">S14</strain>
    </source>
</reference>
<dbReference type="GO" id="GO:0042884">
    <property type="term" value="P:microcin transport"/>
    <property type="evidence" value="ECO:0007669"/>
    <property type="project" value="TreeGrafter"/>
</dbReference>
<dbReference type="InterPro" id="IPR030678">
    <property type="entry name" value="Peptide/Ni-bd"/>
</dbReference>